<dbReference type="EMBL" id="MU129187">
    <property type="protein sequence ID" value="KAF9504877.1"/>
    <property type="molecule type" value="Genomic_DNA"/>
</dbReference>
<accession>A0A9P6DK03</accession>
<organism evidence="3 4">
    <name type="scientific">Hydnum rufescens UP504</name>
    <dbReference type="NCBI Taxonomy" id="1448309"/>
    <lineage>
        <taxon>Eukaryota</taxon>
        <taxon>Fungi</taxon>
        <taxon>Dikarya</taxon>
        <taxon>Basidiomycota</taxon>
        <taxon>Agaricomycotina</taxon>
        <taxon>Agaricomycetes</taxon>
        <taxon>Cantharellales</taxon>
        <taxon>Hydnaceae</taxon>
        <taxon>Hydnum</taxon>
    </lineage>
</organism>
<dbReference type="InterPro" id="IPR025476">
    <property type="entry name" value="Helitron_helicase-like"/>
</dbReference>
<keyword evidence="4" id="KW-1185">Reference proteome</keyword>
<name>A0A9P6DK03_9AGAM</name>
<reference evidence="3" key="1">
    <citation type="journal article" date="2020" name="Nat. Commun.">
        <title>Large-scale genome sequencing of mycorrhizal fungi provides insights into the early evolution of symbiotic traits.</title>
        <authorList>
            <person name="Miyauchi S."/>
            <person name="Kiss E."/>
            <person name="Kuo A."/>
            <person name="Drula E."/>
            <person name="Kohler A."/>
            <person name="Sanchez-Garcia M."/>
            <person name="Morin E."/>
            <person name="Andreopoulos B."/>
            <person name="Barry K.W."/>
            <person name="Bonito G."/>
            <person name="Buee M."/>
            <person name="Carver A."/>
            <person name="Chen C."/>
            <person name="Cichocki N."/>
            <person name="Clum A."/>
            <person name="Culley D."/>
            <person name="Crous P.W."/>
            <person name="Fauchery L."/>
            <person name="Girlanda M."/>
            <person name="Hayes R.D."/>
            <person name="Keri Z."/>
            <person name="LaButti K."/>
            <person name="Lipzen A."/>
            <person name="Lombard V."/>
            <person name="Magnuson J."/>
            <person name="Maillard F."/>
            <person name="Murat C."/>
            <person name="Nolan M."/>
            <person name="Ohm R.A."/>
            <person name="Pangilinan J."/>
            <person name="Pereira M.F."/>
            <person name="Perotto S."/>
            <person name="Peter M."/>
            <person name="Pfister S."/>
            <person name="Riley R."/>
            <person name="Sitrit Y."/>
            <person name="Stielow J.B."/>
            <person name="Szollosi G."/>
            <person name="Zifcakova L."/>
            <person name="Stursova M."/>
            <person name="Spatafora J.W."/>
            <person name="Tedersoo L."/>
            <person name="Vaario L.M."/>
            <person name="Yamada A."/>
            <person name="Yan M."/>
            <person name="Wang P."/>
            <person name="Xu J."/>
            <person name="Bruns T."/>
            <person name="Baldrian P."/>
            <person name="Vilgalys R."/>
            <person name="Dunand C."/>
            <person name="Henrissat B."/>
            <person name="Grigoriev I.V."/>
            <person name="Hibbett D."/>
            <person name="Nagy L.G."/>
            <person name="Martin F.M."/>
        </authorList>
    </citation>
    <scope>NUCLEOTIDE SEQUENCE</scope>
    <source>
        <strain evidence="3">UP504</strain>
    </source>
</reference>
<evidence type="ECO:0000313" key="3">
    <source>
        <dbReference type="EMBL" id="KAF9504877.1"/>
    </source>
</evidence>
<evidence type="ECO:0000313" key="4">
    <source>
        <dbReference type="Proteomes" id="UP000886523"/>
    </source>
</evidence>
<dbReference type="Proteomes" id="UP000886523">
    <property type="component" value="Unassembled WGS sequence"/>
</dbReference>
<dbReference type="PANTHER" id="PTHR45786:SF74">
    <property type="entry name" value="ATP-DEPENDENT DNA HELICASE"/>
    <property type="match status" value="1"/>
</dbReference>
<dbReference type="OrthoDB" id="3366231at2759"/>
<dbReference type="AlphaFoldDB" id="A0A9P6DK03"/>
<proteinExistence type="predicted"/>
<protein>
    <recommendedName>
        <fullName evidence="2">Helitron helicase-like domain-containing protein</fullName>
    </recommendedName>
</protein>
<dbReference type="PANTHER" id="PTHR45786">
    <property type="entry name" value="DNA BINDING PROTEIN-LIKE"/>
    <property type="match status" value="1"/>
</dbReference>
<evidence type="ECO:0000256" key="1">
    <source>
        <dbReference type="SAM" id="MobiDB-lite"/>
    </source>
</evidence>
<sequence length="318" mass="36406">MSDHSQELNYLFNFSVIGVSEGFSDYQGGSYWLAMSGRTYHRMFPTERPEHPTHWFLYDPAGQARAAQNHHVPISMVDAVRLDIQQYNPLLRSYTNFTMFHPAVEHAYIELTDAAPAASEIAALYHIGNAPRPNARQLFVQRAADTTPTKVPILHPLYEPLQYPLLFPHATCGWGSNMRKQFTQRAYYKVRLLTEPRFSALGRLGCEWSCDMYSRVEDEVLEFIKKGKHAESDRFRNDETNEDDDGDDDSFTLPASFTGSPKYYSDKVADTLALTRQKGKPDLMITVMCNPNWQEIRAQLRLGQSAVEVSHITNRVFK</sequence>
<feature type="compositionally biased region" description="Acidic residues" evidence="1">
    <location>
        <begin position="240"/>
        <end position="250"/>
    </location>
</feature>
<feature type="domain" description="Helitron helicase-like" evidence="2">
    <location>
        <begin position="194"/>
        <end position="318"/>
    </location>
</feature>
<dbReference type="Pfam" id="PF14214">
    <property type="entry name" value="Helitron_like_N"/>
    <property type="match status" value="1"/>
</dbReference>
<feature type="region of interest" description="Disordered" evidence="1">
    <location>
        <begin position="233"/>
        <end position="254"/>
    </location>
</feature>
<feature type="non-terminal residue" evidence="3">
    <location>
        <position position="318"/>
    </location>
</feature>
<comment type="caution">
    <text evidence="3">The sequence shown here is derived from an EMBL/GenBank/DDBJ whole genome shotgun (WGS) entry which is preliminary data.</text>
</comment>
<gene>
    <name evidence="3" type="ORF">BS47DRAFT_1334516</name>
</gene>
<evidence type="ECO:0000259" key="2">
    <source>
        <dbReference type="Pfam" id="PF14214"/>
    </source>
</evidence>